<name>A0A0P1A728_PLAHL</name>
<reference evidence="3" key="1">
    <citation type="submission" date="2014-09" db="EMBL/GenBank/DDBJ databases">
        <authorList>
            <person name="Sharma Rahul"/>
            <person name="Thines Marco"/>
        </authorList>
    </citation>
    <scope>NUCLEOTIDE SEQUENCE [LARGE SCALE GENOMIC DNA]</scope>
</reference>
<dbReference type="Pfam" id="PF03732">
    <property type="entry name" value="Retrotrans_gag"/>
    <property type="match status" value="1"/>
</dbReference>
<keyword evidence="3" id="KW-1185">Reference proteome</keyword>
<dbReference type="EMBL" id="CCYD01000109">
    <property type="protein sequence ID" value="CEG35893.1"/>
    <property type="molecule type" value="Genomic_DNA"/>
</dbReference>
<dbReference type="STRING" id="4781.A0A0P1A728"/>
<evidence type="ECO:0000313" key="3">
    <source>
        <dbReference type="Proteomes" id="UP000054928"/>
    </source>
</evidence>
<feature type="domain" description="Retrotransposon gag" evidence="1">
    <location>
        <begin position="75"/>
        <end position="167"/>
    </location>
</feature>
<dbReference type="AlphaFoldDB" id="A0A0P1A728"/>
<organism evidence="2 3">
    <name type="scientific">Plasmopara halstedii</name>
    <name type="common">Downy mildew of sunflower</name>
    <dbReference type="NCBI Taxonomy" id="4781"/>
    <lineage>
        <taxon>Eukaryota</taxon>
        <taxon>Sar</taxon>
        <taxon>Stramenopiles</taxon>
        <taxon>Oomycota</taxon>
        <taxon>Peronosporomycetes</taxon>
        <taxon>Peronosporales</taxon>
        <taxon>Peronosporaceae</taxon>
        <taxon>Plasmopara</taxon>
    </lineage>
</organism>
<protein>
    <submittedName>
        <fullName evidence="2">Retrotransposon gag domain</fullName>
    </submittedName>
</protein>
<dbReference type="InterPro" id="IPR005162">
    <property type="entry name" value="Retrotrans_gag_dom"/>
</dbReference>
<evidence type="ECO:0000259" key="1">
    <source>
        <dbReference type="Pfam" id="PF03732"/>
    </source>
</evidence>
<dbReference type="OrthoDB" id="154361at2759"/>
<accession>A0A0P1A728</accession>
<dbReference type="GeneID" id="36395274"/>
<proteinExistence type="predicted"/>
<dbReference type="Proteomes" id="UP000054928">
    <property type="component" value="Unassembled WGS sequence"/>
</dbReference>
<sequence length="170" mass="18851">MTKNALLEYLQQKMSAIFASVMPPLVMDDFSRPKPLMVSVKVFERKDGDNLLFWVRKVELAIASAMLQQKRVALAIPKLGGRAREWALTCGPSVGAAFPSWAELKLQLSRVFSLPNQACRVRARLLVARQGNKKLEDFAQEMRTLIAGMAAVPLPEAVTVTMFIDGLCMA</sequence>
<evidence type="ECO:0000313" key="2">
    <source>
        <dbReference type="EMBL" id="CEG35893.1"/>
    </source>
</evidence>
<dbReference type="RefSeq" id="XP_024572262.1">
    <property type="nucleotide sequence ID" value="XM_024729236.1"/>
</dbReference>